<dbReference type="RefSeq" id="WP_006718768.1">
    <property type="nucleotide sequence ID" value="NZ_CP007032.1"/>
</dbReference>
<keyword evidence="3" id="KW-0472">Membrane</keyword>
<dbReference type="NCBIfam" id="TIGR01905">
    <property type="entry name" value="paired_CXXCH_1"/>
    <property type="match status" value="3"/>
</dbReference>
<feature type="region of interest" description="Disordered" evidence="2">
    <location>
        <begin position="602"/>
        <end position="623"/>
    </location>
</feature>
<dbReference type="EMBL" id="CP007032">
    <property type="protein sequence ID" value="AHF08590.1"/>
    <property type="molecule type" value="Genomic_DNA"/>
</dbReference>
<organism evidence="6 7">
    <name type="scientific">Desulfitobacterium metallireducens DSM 15288</name>
    <dbReference type="NCBI Taxonomy" id="871968"/>
    <lineage>
        <taxon>Bacteria</taxon>
        <taxon>Bacillati</taxon>
        <taxon>Bacillota</taxon>
        <taxon>Clostridia</taxon>
        <taxon>Eubacteriales</taxon>
        <taxon>Desulfitobacteriaceae</taxon>
        <taxon>Desulfitobacterium</taxon>
    </lineage>
</organism>
<dbReference type="OrthoDB" id="9780421at2"/>
<evidence type="ECO:0000259" key="5">
    <source>
        <dbReference type="Pfam" id="PF13205"/>
    </source>
</evidence>
<evidence type="ECO:0000313" key="7">
    <source>
        <dbReference type="Proteomes" id="UP000010847"/>
    </source>
</evidence>
<dbReference type="Gene3D" id="2.60.40.1220">
    <property type="match status" value="2"/>
</dbReference>
<dbReference type="InterPro" id="IPR036280">
    <property type="entry name" value="Multihaem_cyt_sf"/>
</dbReference>
<dbReference type="InterPro" id="IPR051829">
    <property type="entry name" value="Multiheme_Cytochr_ET"/>
</dbReference>
<keyword evidence="3" id="KW-1133">Transmembrane helix</keyword>
<dbReference type="KEGG" id="dmt:DESME_09125"/>
<feature type="domain" description="Doubled CXXCH motif" evidence="4">
    <location>
        <begin position="274"/>
        <end position="308"/>
    </location>
</feature>
<gene>
    <name evidence="6" type="ORF">DESME_09125</name>
</gene>
<dbReference type="SUPFAM" id="SSF48695">
    <property type="entry name" value="Multiheme cytochromes"/>
    <property type="match status" value="3"/>
</dbReference>
<evidence type="ECO:0000256" key="2">
    <source>
        <dbReference type="SAM" id="MobiDB-lite"/>
    </source>
</evidence>
<dbReference type="AlphaFoldDB" id="W0ECI2"/>
<feature type="compositionally biased region" description="Polar residues" evidence="2">
    <location>
        <begin position="602"/>
        <end position="613"/>
    </location>
</feature>
<keyword evidence="7" id="KW-1185">Reference proteome</keyword>
<accession>W0ECI2</accession>
<dbReference type="eggNOG" id="COG2374">
    <property type="taxonomic scope" value="Bacteria"/>
</dbReference>
<keyword evidence="1" id="KW-0732">Signal</keyword>
<evidence type="ECO:0000256" key="3">
    <source>
        <dbReference type="SAM" id="Phobius"/>
    </source>
</evidence>
<feature type="domain" description="Doubled CXXCH motif" evidence="4">
    <location>
        <begin position="598"/>
        <end position="633"/>
    </location>
</feature>
<reference evidence="6 7" key="1">
    <citation type="submission" date="2013-12" db="EMBL/GenBank/DDBJ databases">
        <authorList>
            <consortium name="DOE Joint Genome Institute"/>
            <person name="Smidt H."/>
            <person name="Huntemann M."/>
            <person name="Han J."/>
            <person name="Chen A."/>
            <person name="Kyrpides N."/>
            <person name="Mavromatis K."/>
            <person name="Markowitz V."/>
            <person name="Palaniappan K."/>
            <person name="Ivanova N."/>
            <person name="Schaumberg A."/>
            <person name="Pati A."/>
            <person name="Liolios K."/>
            <person name="Nordberg H.P."/>
            <person name="Cantor M.N."/>
            <person name="Hua S.X."/>
            <person name="Woyke T."/>
        </authorList>
    </citation>
    <scope>NUCLEOTIDE SEQUENCE [LARGE SCALE GENOMIC DNA]</scope>
    <source>
        <strain evidence="7">DSM 15288</strain>
    </source>
</reference>
<dbReference type="Proteomes" id="UP000010847">
    <property type="component" value="Chromosome"/>
</dbReference>
<dbReference type="eggNOG" id="COG3005">
    <property type="taxonomic scope" value="Bacteria"/>
</dbReference>
<dbReference type="HOGENOM" id="CLU_358156_0_0_9"/>
<evidence type="ECO:0000313" key="6">
    <source>
        <dbReference type="EMBL" id="AHF08590.1"/>
    </source>
</evidence>
<feature type="domain" description="SbsA Ig-like" evidence="5">
    <location>
        <begin position="39"/>
        <end position="143"/>
    </location>
</feature>
<feature type="domain" description="Doubled CXXCH motif" evidence="4">
    <location>
        <begin position="670"/>
        <end position="701"/>
    </location>
</feature>
<evidence type="ECO:0000259" key="4">
    <source>
        <dbReference type="Pfam" id="PF09699"/>
    </source>
</evidence>
<name>W0ECI2_9FIRM</name>
<feature type="transmembrane region" description="Helical" evidence="3">
    <location>
        <begin position="12"/>
        <end position="31"/>
    </location>
</feature>
<dbReference type="InterPro" id="IPR014755">
    <property type="entry name" value="Cu-Rt/internalin_Ig-like"/>
</dbReference>
<keyword evidence="3" id="KW-0812">Transmembrane</keyword>
<feature type="domain" description="SbsA Ig-like" evidence="5">
    <location>
        <begin position="148"/>
        <end position="259"/>
    </location>
</feature>
<dbReference type="InterPro" id="IPR032812">
    <property type="entry name" value="SbsA_Ig"/>
</dbReference>
<sequence>MRNDWDIKYVQKSVILILNFIILVALMVYFITPVQAVTGNPIVTSTSPEDQKEQVDINLPLYITFDRDMDASTMISSNIIVKDSKGQSVPARGIHYDPTSKTTVFIPQISLKQDESYEITILTGIKDTTGLPLLANYVSSFKTTLSSDTPQPLIIDTIPKESISQVGTKRVISAQFNHDMDPNSINTTTFTMVDENNNPVTAKSITYDASSRIAAFVPASTLTTNTKYTVTLKGAPDGTGVKDSTGVNLTKDYVWSFTTGNTEFYDPHGVYMINSNACATCHQTHNALNTSLINKTTETALCFTCHDGTGSNINISSGMLGSSNNQSFHPIMDTGNLEAKQLFQCSDCHNPHGDADPLGNTYEKLLRVNDGTNTIYQGNEFCLTCHGKTDRKFTDTYYNNTAGDHTNPIAAHYDTTKTALNTLTKITCTKCHTSHSGKFNQLTDQLEENLCLSCHDNKANSHSGQGNIQEEFFGSPTVTIVSKHDITSSTGGKVECSSCHGSHTVGVASLNEGKAYSDLSDPQNTKNVFTTVAGTPNATVGNMTDYCLRCHGDKPPVAARSATQLVPFSILFPQTTFINSGWNKASYTSSIHASNGITCNQCHEPHGSSNPRLQSRPEDTASTSGECLSCHTNVGTSFSQSSHHPTLEMSGLHQDTETTSSKLSTNNRHAECVDCHDPHSVSSGALTVKQGNNLCIDCHTQSTNDSGFSAEVGSKNLHTIDKHVNVACNSCHVTVPHGSSNPKLLSTTAVDSKSKITSLSGTTNNWIKNSCSTVPNSGCHDN</sequence>
<feature type="domain" description="Doubled CXXCH motif" evidence="4">
    <location>
        <begin position="427"/>
        <end position="459"/>
    </location>
</feature>
<dbReference type="Pfam" id="PF09699">
    <property type="entry name" value="Paired_CXXCH_1"/>
    <property type="match status" value="4"/>
</dbReference>
<dbReference type="PANTHER" id="PTHR35038">
    <property type="entry name" value="DISSIMILATORY SULFITE REDUCTASE SIRA"/>
    <property type="match status" value="1"/>
</dbReference>
<dbReference type="Gene3D" id="1.10.1130.10">
    <property type="entry name" value="Flavocytochrome C3, Chain A"/>
    <property type="match status" value="3"/>
</dbReference>
<dbReference type="Pfam" id="PF13205">
    <property type="entry name" value="Big_5"/>
    <property type="match status" value="2"/>
</dbReference>
<protein>
    <submittedName>
        <fullName evidence="6">Uncharacterized protein</fullName>
    </submittedName>
</protein>
<evidence type="ECO:0000256" key="1">
    <source>
        <dbReference type="ARBA" id="ARBA00022729"/>
    </source>
</evidence>
<dbReference type="STRING" id="871968.DESME_09125"/>
<proteinExistence type="predicted"/>
<dbReference type="InterPro" id="IPR010177">
    <property type="entry name" value="Paired_CXXCH_1"/>
</dbReference>